<evidence type="ECO:0000256" key="1">
    <source>
        <dbReference type="SAM" id="MobiDB-lite"/>
    </source>
</evidence>
<comment type="caution">
    <text evidence="2">The sequence shown here is derived from an EMBL/GenBank/DDBJ whole genome shotgun (WGS) entry which is preliminary data.</text>
</comment>
<sequence length="308" mass="33861">MEKMFPMIEIRYINSFEPHHVRQELKEEPCIHNLSWIHYWSAAKESQVLQSKVVNEVVRVRPMWINNDHLHRNYTLPVPSVSALPPTDALSFSNSSIPTSPSVYIGSEGKCSEGLEDSLCSTPLTVSIASILNADTNSNVYTLADDGNGHRDDSFENGFDRGGDRNRVSYRGSSRTFLSRAQSSLDILHDSAHGQKFPSRRLKKWSISLANGEKGSYRHSIPTPLPLLMKDDISRVKSSSSNKNGEANSMSSPPLSPVTLTSTLALTMASTASLPANGSLGIGNRLVGLVQRLGMYKLKGSPLVMVHL</sequence>
<gene>
    <name evidence="2" type="ORF">BGZ65_009346</name>
</gene>
<feature type="region of interest" description="Disordered" evidence="1">
    <location>
        <begin position="235"/>
        <end position="256"/>
    </location>
</feature>
<evidence type="ECO:0000313" key="3">
    <source>
        <dbReference type="Proteomes" id="UP000749646"/>
    </source>
</evidence>
<dbReference type="Proteomes" id="UP000749646">
    <property type="component" value="Unassembled WGS sequence"/>
</dbReference>
<proteinExistence type="predicted"/>
<accession>A0A9P6JGV3</accession>
<protein>
    <submittedName>
        <fullName evidence="2">Uncharacterized protein</fullName>
    </submittedName>
</protein>
<keyword evidence="3" id="KW-1185">Reference proteome</keyword>
<dbReference type="AlphaFoldDB" id="A0A9P6JGV3"/>
<evidence type="ECO:0000313" key="2">
    <source>
        <dbReference type="EMBL" id="KAF9973271.1"/>
    </source>
</evidence>
<organism evidence="2 3">
    <name type="scientific">Modicella reniformis</name>
    <dbReference type="NCBI Taxonomy" id="1440133"/>
    <lineage>
        <taxon>Eukaryota</taxon>
        <taxon>Fungi</taxon>
        <taxon>Fungi incertae sedis</taxon>
        <taxon>Mucoromycota</taxon>
        <taxon>Mortierellomycotina</taxon>
        <taxon>Mortierellomycetes</taxon>
        <taxon>Mortierellales</taxon>
        <taxon>Mortierellaceae</taxon>
        <taxon>Modicella</taxon>
    </lineage>
</organism>
<dbReference type="OrthoDB" id="2424131at2759"/>
<feature type="compositionally biased region" description="Polar residues" evidence="1">
    <location>
        <begin position="236"/>
        <end position="250"/>
    </location>
</feature>
<reference evidence="2" key="1">
    <citation type="journal article" date="2020" name="Fungal Divers.">
        <title>Resolving the Mortierellaceae phylogeny through synthesis of multi-gene phylogenetics and phylogenomics.</title>
        <authorList>
            <person name="Vandepol N."/>
            <person name="Liber J."/>
            <person name="Desiro A."/>
            <person name="Na H."/>
            <person name="Kennedy M."/>
            <person name="Barry K."/>
            <person name="Grigoriev I.V."/>
            <person name="Miller A.N."/>
            <person name="O'Donnell K."/>
            <person name="Stajich J.E."/>
            <person name="Bonito G."/>
        </authorList>
    </citation>
    <scope>NUCLEOTIDE SEQUENCE</scope>
    <source>
        <strain evidence="2">MES-2147</strain>
    </source>
</reference>
<name>A0A9P6JGV3_9FUNG</name>
<dbReference type="EMBL" id="JAAAHW010004561">
    <property type="protein sequence ID" value="KAF9973271.1"/>
    <property type="molecule type" value="Genomic_DNA"/>
</dbReference>